<sequence length="289" mass="32993">MPDEKEAPIYTAERVVAKRIKNGETQYFLKWKGWGKKWNTWEPEKHIIDKGLIDDFSERRKQRQKDKKPSIGTTRNSLSRKATVLSKRGSPKTSSSSTRSVTRRIRSSSSSLSTGAEGSRVQIKKFPVDNLESTTDVQHSSVDYDLKRLNRAAAYGLRPIRTQQYALNQQRTHEEEEQQQEQNEDMETEEEKKSKDDDSITLLDEDSSLQNLLWQNKPQESLTTPPSSSNITRTTTTITEVTDDNNVTVTIRELNETGQTAATSLSSFQQPPRRFLGYGINGRGGMRRH</sequence>
<feature type="region of interest" description="Disordered" evidence="3">
    <location>
        <begin position="168"/>
        <end position="200"/>
    </location>
</feature>
<dbReference type="PROSITE" id="PS00598">
    <property type="entry name" value="CHROMO_1"/>
    <property type="match status" value="1"/>
</dbReference>
<dbReference type="Gene3D" id="2.40.50.40">
    <property type="match status" value="1"/>
</dbReference>
<dbReference type="InterPro" id="IPR016197">
    <property type="entry name" value="Chromo-like_dom_sf"/>
</dbReference>
<dbReference type="InterPro" id="IPR023779">
    <property type="entry name" value="Chromodomain_CS"/>
</dbReference>
<dbReference type="Proteomes" id="UP000677228">
    <property type="component" value="Unassembled WGS sequence"/>
</dbReference>
<dbReference type="AlphaFoldDB" id="A0A813Z1P5"/>
<evidence type="ECO:0000256" key="3">
    <source>
        <dbReference type="SAM" id="MobiDB-lite"/>
    </source>
</evidence>
<evidence type="ECO:0000313" key="5">
    <source>
        <dbReference type="EMBL" id="CAF0893066.1"/>
    </source>
</evidence>
<dbReference type="OrthoDB" id="1918685at2759"/>
<dbReference type="EMBL" id="CAJOBA010006646">
    <property type="protein sequence ID" value="CAF3778724.1"/>
    <property type="molecule type" value="Genomic_DNA"/>
</dbReference>
<dbReference type="EMBL" id="CAJNOK010006637">
    <property type="protein sequence ID" value="CAF1009881.1"/>
    <property type="molecule type" value="Genomic_DNA"/>
</dbReference>
<dbReference type="Proteomes" id="UP000663829">
    <property type="component" value="Unassembled WGS sequence"/>
</dbReference>
<gene>
    <name evidence="5" type="ORF">GPM918_LOCUS8227</name>
    <name evidence="6" type="ORF">OVA965_LOCUS14986</name>
    <name evidence="7" type="ORF">SRO942_LOCUS8227</name>
    <name evidence="8" type="ORF">TMI583_LOCUS14992</name>
</gene>
<feature type="compositionally biased region" description="Acidic residues" evidence="3">
    <location>
        <begin position="175"/>
        <end position="189"/>
    </location>
</feature>
<dbReference type="EMBL" id="CAJNOQ010001409">
    <property type="protein sequence ID" value="CAF0893066.1"/>
    <property type="molecule type" value="Genomic_DNA"/>
</dbReference>
<feature type="compositionally biased region" description="Low complexity" evidence="3">
    <location>
        <begin position="223"/>
        <end position="237"/>
    </location>
</feature>
<dbReference type="Pfam" id="PF00385">
    <property type="entry name" value="Chromo"/>
    <property type="match status" value="1"/>
</dbReference>
<evidence type="ECO:0000256" key="2">
    <source>
        <dbReference type="ARBA" id="ARBA00023242"/>
    </source>
</evidence>
<feature type="region of interest" description="Disordered" evidence="3">
    <location>
        <begin position="52"/>
        <end position="120"/>
    </location>
</feature>
<dbReference type="EMBL" id="CAJOBC010001409">
    <property type="protein sequence ID" value="CAF3676968.1"/>
    <property type="molecule type" value="Genomic_DNA"/>
</dbReference>
<dbReference type="Proteomes" id="UP000682733">
    <property type="component" value="Unassembled WGS sequence"/>
</dbReference>
<comment type="subcellular location">
    <subcellularLocation>
        <location evidence="1">Nucleus</location>
    </subcellularLocation>
</comment>
<evidence type="ECO:0000313" key="7">
    <source>
        <dbReference type="EMBL" id="CAF3676968.1"/>
    </source>
</evidence>
<feature type="domain" description="Chromo" evidence="4">
    <location>
        <begin position="10"/>
        <end position="68"/>
    </location>
</feature>
<dbReference type="InterPro" id="IPR023780">
    <property type="entry name" value="Chromo_domain"/>
</dbReference>
<organism evidence="5 9">
    <name type="scientific">Didymodactylos carnosus</name>
    <dbReference type="NCBI Taxonomy" id="1234261"/>
    <lineage>
        <taxon>Eukaryota</taxon>
        <taxon>Metazoa</taxon>
        <taxon>Spiralia</taxon>
        <taxon>Gnathifera</taxon>
        <taxon>Rotifera</taxon>
        <taxon>Eurotatoria</taxon>
        <taxon>Bdelloidea</taxon>
        <taxon>Philodinida</taxon>
        <taxon>Philodinidae</taxon>
        <taxon>Didymodactylos</taxon>
    </lineage>
</organism>
<name>A0A813Z1P5_9BILA</name>
<dbReference type="InterPro" id="IPR000953">
    <property type="entry name" value="Chromo/chromo_shadow_dom"/>
</dbReference>
<feature type="compositionally biased region" description="Polar residues" evidence="3">
    <location>
        <begin position="71"/>
        <end position="80"/>
    </location>
</feature>
<keyword evidence="9" id="KW-1185">Reference proteome</keyword>
<dbReference type="Proteomes" id="UP000681722">
    <property type="component" value="Unassembled WGS sequence"/>
</dbReference>
<dbReference type="PANTHER" id="PTHR22812">
    <property type="entry name" value="CHROMOBOX PROTEIN"/>
    <property type="match status" value="1"/>
</dbReference>
<feature type="region of interest" description="Disordered" evidence="3">
    <location>
        <begin position="215"/>
        <end position="237"/>
    </location>
</feature>
<feature type="compositionally biased region" description="Low complexity" evidence="3">
    <location>
        <begin position="86"/>
        <end position="100"/>
    </location>
</feature>
<evidence type="ECO:0000259" key="4">
    <source>
        <dbReference type="PROSITE" id="PS50013"/>
    </source>
</evidence>
<dbReference type="GO" id="GO:0005634">
    <property type="term" value="C:nucleus"/>
    <property type="evidence" value="ECO:0007669"/>
    <property type="project" value="UniProtKB-SubCell"/>
</dbReference>
<dbReference type="SMART" id="SM00298">
    <property type="entry name" value="CHROMO"/>
    <property type="match status" value="1"/>
</dbReference>
<keyword evidence="2" id="KW-0539">Nucleus</keyword>
<dbReference type="PROSITE" id="PS50013">
    <property type="entry name" value="CHROMO_2"/>
    <property type="match status" value="1"/>
</dbReference>
<protein>
    <recommendedName>
        <fullName evidence="4">Chromo domain-containing protein</fullName>
    </recommendedName>
</protein>
<feature type="compositionally biased region" description="Low complexity" evidence="3">
    <location>
        <begin position="107"/>
        <end position="120"/>
    </location>
</feature>
<evidence type="ECO:0000313" key="9">
    <source>
        <dbReference type="Proteomes" id="UP000663829"/>
    </source>
</evidence>
<evidence type="ECO:0000313" key="6">
    <source>
        <dbReference type="EMBL" id="CAF1009881.1"/>
    </source>
</evidence>
<dbReference type="InterPro" id="IPR051219">
    <property type="entry name" value="Heterochromatin_chromo-domain"/>
</dbReference>
<accession>A0A813Z1P5</accession>
<dbReference type="SUPFAM" id="SSF54160">
    <property type="entry name" value="Chromo domain-like"/>
    <property type="match status" value="1"/>
</dbReference>
<evidence type="ECO:0000256" key="1">
    <source>
        <dbReference type="ARBA" id="ARBA00004123"/>
    </source>
</evidence>
<evidence type="ECO:0000313" key="8">
    <source>
        <dbReference type="EMBL" id="CAF3778724.1"/>
    </source>
</evidence>
<reference evidence="5" key="1">
    <citation type="submission" date="2021-02" db="EMBL/GenBank/DDBJ databases">
        <authorList>
            <person name="Nowell W R."/>
        </authorList>
    </citation>
    <scope>NUCLEOTIDE SEQUENCE</scope>
</reference>
<comment type="caution">
    <text evidence="5">The sequence shown here is derived from an EMBL/GenBank/DDBJ whole genome shotgun (WGS) entry which is preliminary data.</text>
</comment>
<proteinExistence type="predicted"/>